<sequence length="145" mass="16147">MITRTATARQLEELLKHTPLELVTSRSSCEQLLQERENSQKEILSALDRNKQMRSELAELHSQLMDTREERDQLQRTLDGSDRSSGALQDVLKLTADLKVKLCDADTRRGTRPDASRAECGGGSSGAPAEEPRSAALLPKKEIDF</sequence>
<dbReference type="AlphaFoldDB" id="A0A4C1VF54"/>
<keyword evidence="3" id="KW-1185">Reference proteome</keyword>
<evidence type="ECO:0000256" key="1">
    <source>
        <dbReference type="SAM" id="MobiDB-lite"/>
    </source>
</evidence>
<feature type="region of interest" description="Disordered" evidence="1">
    <location>
        <begin position="104"/>
        <end position="145"/>
    </location>
</feature>
<accession>A0A4C1VF54</accession>
<proteinExistence type="predicted"/>
<dbReference type="OrthoDB" id="7474798at2759"/>
<dbReference type="Proteomes" id="UP000299102">
    <property type="component" value="Unassembled WGS sequence"/>
</dbReference>
<dbReference type="EMBL" id="BGZK01000331">
    <property type="protein sequence ID" value="GBP37253.1"/>
    <property type="molecule type" value="Genomic_DNA"/>
</dbReference>
<feature type="compositionally biased region" description="Basic and acidic residues" evidence="1">
    <location>
        <begin position="104"/>
        <end position="117"/>
    </location>
</feature>
<reference evidence="2 3" key="1">
    <citation type="journal article" date="2019" name="Commun. Biol.">
        <title>The bagworm genome reveals a unique fibroin gene that provides high tensile strength.</title>
        <authorList>
            <person name="Kono N."/>
            <person name="Nakamura H."/>
            <person name="Ohtoshi R."/>
            <person name="Tomita M."/>
            <person name="Numata K."/>
            <person name="Arakawa K."/>
        </authorList>
    </citation>
    <scope>NUCLEOTIDE SEQUENCE [LARGE SCALE GENOMIC DNA]</scope>
</reference>
<name>A0A4C1VF54_EUMVA</name>
<gene>
    <name evidence="2" type="ORF">EVAR_35686_1</name>
</gene>
<comment type="caution">
    <text evidence="2">The sequence shown here is derived from an EMBL/GenBank/DDBJ whole genome shotgun (WGS) entry which is preliminary data.</text>
</comment>
<feature type="region of interest" description="Disordered" evidence="1">
    <location>
        <begin position="66"/>
        <end position="86"/>
    </location>
</feature>
<evidence type="ECO:0000313" key="2">
    <source>
        <dbReference type="EMBL" id="GBP37253.1"/>
    </source>
</evidence>
<organism evidence="2 3">
    <name type="scientific">Eumeta variegata</name>
    <name type="common">Bagworm moth</name>
    <name type="synonym">Eumeta japonica</name>
    <dbReference type="NCBI Taxonomy" id="151549"/>
    <lineage>
        <taxon>Eukaryota</taxon>
        <taxon>Metazoa</taxon>
        <taxon>Ecdysozoa</taxon>
        <taxon>Arthropoda</taxon>
        <taxon>Hexapoda</taxon>
        <taxon>Insecta</taxon>
        <taxon>Pterygota</taxon>
        <taxon>Neoptera</taxon>
        <taxon>Endopterygota</taxon>
        <taxon>Lepidoptera</taxon>
        <taxon>Glossata</taxon>
        <taxon>Ditrysia</taxon>
        <taxon>Tineoidea</taxon>
        <taxon>Psychidae</taxon>
        <taxon>Oiketicinae</taxon>
        <taxon>Eumeta</taxon>
    </lineage>
</organism>
<protein>
    <submittedName>
        <fullName evidence="2">Uncharacterized protein</fullName>
    </submittedName>
</protein>
<evidence type="ECO:0000313" key="3">
    <source>
        <dbReference type="Proteomes" id="UP000299102"/>
    </source>
</evidence>
<feature type="compositionally biased region" description="Basic and acidic residues" evidence="1">
    <location>
        <begin position="66"/>
        <end position="82"/>
    </location>
</feature>